<evidence type="ECO:0000313" key="2">
    <source>
        <dbReference type="Proteomes" id="UP001057402"/>
    </source>
</evidence>
<name>A0ACB9MAZ8_9MYRT</name>
<dbReference type="EMBL" id="CM042889">
    <property type="protein sequence ID" value="KAI4321340.1"/>
    <property type="molecule type" value="Genomic_DNA"/>
</dbReference>
<reference evidence="2" key="1">
    <citation type="journal article" date="2023" name="Front. Plant Sci.">
        <title>Chromosomal-level genome assembly of Melastoma candidum provides insights into trichome evolution.</title>
        <authorList>
            <person name="Zhong Y."/>
            <person name="Wu W."/>
            <person name="Sun C."/>
            <person name="Zou P."/>
            <person name="Liu Y."/>
            <person name="Dai S."/>
            <person name="Zhou R."/>
        </authorList>
    </citation>
    <scope>NUCLEOTIDE SEQUENCE [LARGE SCALE GENOMIC DNA]</scope>
</reference>
<keyword evidence="2" id="KW-1185">Reference proteome</keyword>
<gene>
    <name evidence="1" type="ORF">MLD38_034736</name>
</gene>
<comment type="caution">
    <text evidence="1">The sequence shown here is derived from an EMBL/GenBank/DDBJ whole genome shotgun (WGS) entry which is preliminary data.</text>
</comment>
<proteinExistence type="predicted"/>
<sequence>MAMAGRIRSSLPLLRRMMTVPAADSFPCPRSSSAYRPLLSPSTSPSESSRNYATAPAQQGGRVKVPIAYFAGTGKYASALFISAVKANALDKVLSDLTSLAEASKRSPTFAQFMMDKSVPVADRIKATAAIADESKFHELTKNFLMVLSENMRLKHLDTISEKFTELAMAHKGEVKAIITTVIPLPAEEEKELKETLQDVIGQGKKVFIEQKIDPSILGGLVVQFDRKVFDMSIRTRALQMERFLREPIVDII</sequence>
<evidence type="ECO:0000313" key="1">
    <source>
        <dbReference type="EMBL" id="KAI4321340.1"/>
    </source>
</evidence>
<accession>A0ACB9MAZ8</accession>
<protein>
    <submittedName>
        <fullName evidence="1">Uncharacterized protein</fullName>
    </submittedName>
</protein>
<organism evidence="1 2">
    <name type="scientific">Melastoma candidum</name>
    <dbReference type="NCBI Taxonomy" id="119954"/>
    <lineage>
        <taxon>Eukaryota</taxon>
        <taxon>Viridiplantae</taxon>
        <taxon>Streptophyta</taxon>
        <taxon>Embryophyta</taxon>
        <taxon>Tracheophyta</taxon>
        <taxon>Spermatophyta</taxon>
        <taxon>Magnoliopsida</taxon>
        <taxon>eudicotyledons</taxon>
        <taxon>Gunneridae</taxon>
        <taxon>Pentapetalae</taxon>
        <taxon>rosids</taxon>
        <taxon>malvids</taxon>
        <taxon>Myrtales</taxon>
        <taxon>Melastomataceae</taxon>
        <taxon>Melastomatoideae</taxon>
        <taxon>Melastomateae</taxon>
        <taxon>Melastoma</taxon>
    </lineage>
</organism>
<dbReference type="Proteomes" id="UP001057402">
    <property type="component" value="Chromosome 10"/>
</dbReference>